<dbReference type="PRINTS" id="PR00503">
    <property type="entry name" value="BROMODOMAIN"/>
</dbReference>
<dbReference type="GO" id="GO:0005634">
    <property type="term" value="C:nucleus"/>
    <property type="evidence" value="ECO:0007669"/>
    <property type="project" value="TreeGrafter"/>
</dbReference>
<dbReference type="Pfam" id="PF00439">
    <property type="entry name" value="Bromodomain"/>
    <property type="match status" value="1"/>
</dbReference>
<feature type="domain" description="Bromo" evidence="4">
    <location>
        <begin position="219"/>
        <end position="289"/>
    </location>
</feature>
<evidence type="ECO:0000256" key="3">
    <source>
        <dbReference type="SAM" id="MobiDB-lite"/>
    </source>
</evidence>
<dbReference type="PANTHER" id="PTHR22881">
    <property type="entry name" value="BROMODOMAIN CONTAINING PROTEIN"/>
    <property type="match status" value="1"/>
</dbReference>
<feature type="compositionally biased region" description="Basic and acidic residues" evidence="3">
    <location>
        <begin position="498"/>
        <end position="507"/>
    </location>
</feature>
<dbReference type="InterPro" id="IPR051831">
    <property type="entry name" value="Bromodomain_contain_prot"/>
</dbReference>
<feature type="region of interest" description="Disordered" evidence="3">
    <location>
        <begin position="822"/>
        <end position="875"/>
    </location>
</feature>
<keyword evidence="1 2" id="KW-0103">Bromodomain</keyword>
<dbReference type="Proteomes" id="UP000246740">
    <property type="component" value="Unassembled WGS sequence"/>
</dbReference>
<sequence length="1255" mass="135432">MSQYGDRRSQQQQQEPKKRTLQIRLGRPRPSTDVPASPSPAGPATNGRSQGLRISLKRKASVVETPAVSSPLSSRPRRAPQSDDDRMEEDDDDDEEASGDNEEVEEDQEEEEVGQQRGHINVRGGLVESADASTRDGSDEEEDEGDDADQQDDDDDDDNDDEDQEQDDDNGASSRASPSQGMAASSASRVAGGPSRRPIKRLRAKGLYDALPRLIENLMRRDSYKFFCEPVNLEDVPNYLEFIKTPMDFGTMKKKIEAREYSHMDQFRSDFQLVIDNAQTYNPPGTLYYNEARRLGAWGSRAIEREGMAVNDNGHAGIVGDRIRQEKRQKREQEAAAVEAAALAAALDQDPLATSSLVSLSSTPLTRSSQHLHLQQPQTPLSATGPRSLPHRNQPRISLGVGIEALMEAARMNPQARYRAAVRLGLAGESLTREGSTLPELADDPSEVGEAALGSGARVKTEDNDGMDVEDDSDDEDEDAGSDAGAATAAAEPTRQSIPRDSRERSVTAEAATGSVPSRRIGSSQPGGTPSTPSGYRHASPDALRKRLAAVTGTPVHMISSPLGPAVGAALGVTSGGGSSRATGKNAKQKHRLGAPGTPKRIIAAARSATGTASPAALGTQLAAALAQAQTQAQASSSNTGVAGYSFDDDGSINADDIEDLKAFMALRGGRTPILMPSIESLHPLAFVPSDYANKTSGGTANSADKAKDDDDDEEEDGKAEAKVEGKEKEKTDVKDGKDDGKGDTKDDGRERGDRDPLSTVPPLRPGAPDPLYSAIAPEPEELSSNWSHEIETLPPHLRNLPFYVPTSLAASVLVAPPGFAPASSTQRMDQSHGTKVTAKSEVPAPLTGWSNRAYEDSLKNEKKPKKQKDKELEKERETLEDWTYFRPRMQRLLELTDLGPFSTVAARLAGPGHVGSLLSTELLSQEVLDQLSKAMERKSDPYFVPSAIRHRYMQAARGVPIIKIEESAMGRDGNELIQDMVYAGIEERAYIRSIAEFVSGAIDTPLRSDDVDDRFVEAEARQEYEWQMLRARSVSVDSNAEEARAARRGPFMWRDASEGPGDATPSEAVDEAANVTSMEEVDSTAASNNTGALTDVEKAANTSFFKELMPLDRPLAEVIENDLIRPMTGNTLDVLHLVAAYLKTEDASALDLDQIEKRLLQSRVVAHPFRGPSAPGVPPGLSMAQNQPREISSTPAPPAMPTAHASTPQPAAPIPFSAETEWLKDQPSLTQLLDEAHQDVDSLGTILQYIINNA</sequence>
<evidence type="ECO:0000313" key="5">
    <source>
        <dbReference type="EMBL" id="PWZ01692.1"/>
    </source>
</evidence>
<evidence type="ECO:0000313" key="6">
    <source>
        <dbReference type="Proteomes" id="UP000246740"/>
    </source>
</evidence>
<feature type="region of interest" description="Disordered" evidence="3">
    <location>
        <begin position="368"/>
        <end position="394"/>
    </location>
</feature>
<protein>
    <recommendedName>
        <fullName evidence="4">Bromo domain-containing protein</fullName>
    </recommendedName>
</protein>
<accession>A0A317XUG8</accession>
<dbReference type="STRING" id="1882483.A0A317XUG8"/>
<feature type="compositionally biased region" description="Acidic residues" evidence="3">
    <location>
        <begin position="85"/>
        <end position="113"/>
    </location>
</feature>
<evidence type="ECO:0000259" key="4">
    <source>
        <dbReference type="PROSITE" id="PS50014"/>
    </source>
</evidence>
<reference evidence="5 6" key="1">
    <citation type="journal article" date="2018" name="Mol. Biol. Evol.">
        <title>Broad Genomic Sampling Reveals a Smut Pathogenic Ancestry of the Fungal Clade Ustilaginomycotina.</title>
        <authorList>
            <person name="Kijpornyongpan T."/>
            <person name="Mondo S.J."/>
            <person name="Barry K."/>
            <person name="Sandor L."/>
            <person name="Lee J."/>
            <person name="Lipzen A."/>
            <person name="Pangilinan J."/>
            <person name="LaButti K."/>
            <person name="Hainaut M."/>
            <person name="Henrissat B."/>
            <person name="Grigoriev I.V."/>
            <person name="Spatafora J.W."/>
            <person name="Aime M.C."/>
        </authorList>
    </citation>
    <scope>NUCLEOTIDE SEQUENCE [LARGE SCALE GENOMIC DNA]</scope>
    <source>
        <strain evidence="5 6">MCA 3645</strain>
    </source>
</reference>
<dbReference type="InterPro" id="IPR036427">
    <property type="entry name" value="Bromodomain-like_sf"/>
</dbReference>
<feature type="compositionally biased region" description="Low complexity" evidence="3">
    <location>
        <begin position="522"/>
        <end position="535"/>
    </location>
</feature>
<feature type="region of interest" description="Disordered" evidence="3">
    <location>
        <begin position="695"/>
        <end position="776"/>
    </location>
</feature>
<feature type="compositionally biased region" description="Basic and acidic residues" evidence="3">
    <location>
        <begin position="719"/>
        <end position="757"/>
    </location>
</feature>
<dbReference type="Gene3D" id="1.20.920.10">
    <property type="entry name" value="Bromodomain-like"/>
    <property type="match status" value="1"/>
</dbReference>
<dbReference type="CDD" id="cd04369">
    <property type="entry name" value="Bromodomain"/>
    <property type="match status" value="1"/>
</dbReference>
<feature type="compositionally biased region" description="Polar residues" evidence="3">
    <location>
        <begin position="823"/>
        <end position="835"/>
    </location>
</feature>
<feature type="region of interest" description="Disordered" evidence="3">
    <location>
        <begin position="1"/>
        <end position="198"/>
    </location>
</feature>
<feature type="compositionally biased region" description="Low complexity" evidence="3">
    <location>
        <begin position="368"/>
        <end position="382"/>
    </location>
</feature>
<evidence type="ECO:0000256" key="1">
    <source>
        <dbReference type="ARBA" id="ARBA00023117"/>
    </source>
</evidence>
<gene>
    <name evidence="5" type="ORF">BCV70DRAFT_199128</name>
</gene>
<feature type="region of interest" description="Disordered" evidence="3">
    <location>
        <begin position="435"/>
        <end position="541"/>
    </location>
</feature>
<proteinExistence type="predicted"/>
<feature type="compositionally biased region" description="Acidic residues" evidence="3">
    <location>
        <begin position="464"/>
        <end position="481"/>
    </location>
</feature>
<feature type="compositionally biased region" description="Low complexity" evidence="3">
    <location>
        <begin position="482"/>
        <end position="492"/>
    </location>
</feature>
<feature type="region of interest" description="Disordered" evidence="3">
    <location>
        <begin position="574"/>
        <end position="595"/>
    </location>
</feature>
<dbReference type="PROSITE" id="PS50014">
    <property type="entry name" value="BROMODOMAIN_2"/>
    <property type="match status" value="1"/>
</dbReference>
<evidence type="ECO:0000256" key="2">
    <source>
        <dbReference type="PROSITE-ProRule" id="PRU00035"/>
    </source>
</evidence>
<dbReference type="SUPFAM" id="SSF47370">
    <property type="entry name" value="Bromodomain"/>
    <property type="match status" value="1"/>
</dbReference>
<dbReference type="SMART" id="SM00297">
    <property type="entry name" value="BROMO"/>
    <property type="match status" value="1"/>
</dbReference>
<dbReference type="PANTHER" id="PTHR22881:SF27">
    <property type="entry name" value="BROMODOMAIN CONTAINING 7_9"/>
    <property type="match status" value="1"/>
</dbReference>
<dbReference type="EMBL" id="KZ819190">
    <property type="protein sequence ID" value="PWZ01692.1"/>
    <property type="molecule type" value="Genomic_DNA"/>
</dbReference>
<name>A0A317XUG8_9BASI</name>
<dbReference type="GO" id="GO:0006357">
    <property type="term" value="P:regulation of transcription by RNA polymerase II"/>
    <property type="evidence" value="ECO:0007669"/>
    <property type="project" value="TreeGrafter"/>
</dbReference>
<dbReference type="OrthoDB" id="21449at2759"/>
<dbReference type="AlphaFoldDB" id="A0A317XUG8"/>
<feature type="region of interest" description="Disordered" evidence="3">
    <location>
        <begin position="1171"/>
        <end position="1214"/>
    </location>
</feature>
<dbReference type="GO" id="GO:0006325">
    <property type="term" value="P:chromatin organization"/>
    <property type="evidence" value="ECO:0007669"/>
    <property type="project" value="UniProtKB-ARBA"/>
</dbReference>
<feature type="compositionally biased region" description="Acidic residues" evidence="3">
    <location>
        <begin position="138"/>
        <end position="170"/>
    </location>
</feature>
<organism evidence="5 6">
    <name type="scientific">Testicularia cyperi</name>
    <dbReference type="NCBI Taxonomy" id="1882483"/>
    <lineage>
        <taxon>Eukaryota</taxon>
        <taxon>Fungi</taxon>
        <taxon>Dikarya</taxon>
        <taxon>Basidiomycota</taxon>
        <taxon>Ustilaginomycotina</taxon>
        <taxon>Ustilaginomycetes</taxon>
        <taxon>Ustilaginales</taxon>
        <taxon>Anthracoideaceae</taxon>
        <taxon>Testicularia</taxon>
    </lineage>
</organism>
<dbReference type="InParanoid" id="A0A317XUG8"/>
<feature type="compositionally biased region" description="Polar residues" evidence="3">
    <location>
        <begin position="173"/>
        <end position="188"/>
    </location>
</feature>
<dbReference type="InterPro" id="IPR001487">
    <property type="entry name" value="Bromodomain"/>
</dbReference>
<keyword evidence="6" id="KW-1185">Reference proteome</keyword>